<dbReference type="CDD" id="cd13399">
    <property type="entry name" value="Slt35-like"/>
    <property type="match status" value="1"/>
</dbReference>
<evidence type="ECO:0000259" key="2">
    <source>
        <dbReference type="Pfam" id="PF13406"/>
    </source>
</evidence>
<dbReference type="Gene3D" id="1.10.530.10">
    <property type="match status" value="1"/>
</dbReference>
<name>A0A2G6MQU9_9BACT</name>
<dbReference type="GO" id="GO:0008933">
    <property type="term" value="F:peptidoglycan lytic transglycosylase activity"/>
    <property type="evidence" value="ECO:0007669"/>
    <property type="project" value="TreeGrafter"/>
</dbReference>
<organism evidence="3 4">
    <name type="scientific">Desulfobacter postgatei</name>
    <dbReference type="NCBI Taxonomy" id="2293"/>
    <lineage>
        <taxon>Bacteria</taxon>
        <taxon>Pseudomonadati</taxon>
        <taxon>Thermodesulfobacteriota</taxon>
        <taxon>Desulfobacteria</taxon>
        <taxon>Desulfobacterales</taxon>
        <taxon>Desulfobacteraceae</taxon>
        <taxon>Desulfobacter</taxon>
    </lineage>
</organism>
<dbReference type="InterPro" id="IPR023346">
    <property type="entry name" value="Lysozyme-like_dom_sf"/>
</dbReference>
<dbReference type="PANTHER" id="PTHR30163:SF9">
    <property type="entry name" value="MEMBRANE-BOUND LYTIC MUREIN TRANSGLYCOSYLASE B"/>
    <property type="match status" value="1"/>
</dbReference>
<dbReference type="PANTHER" id="PTHR30163">
    <property type="entry name" value="MEMBRANE-BOUND LYTIC MUREIN TRANSGLYCOSYLASE B"/>
    <property type="match status" value="1"/>
</dbReference>
<dbReference type="Gene3D" id="1.10.8.350">
    <property type="entry name" value="Bacterial muramidase"/>
    <property type="match status" value="1"/>
</dbReference>
<keyword evidence="1" id="KW-0732">Signal</keyword>
<evidence type="ECO:0000313" key="4">
    <source>
        <dbReference type="Proteomes" id="UP000231203"/>
    </source>
</evidence>
<dbReference type="GO" id="GO:0009253">
    <property type="term" value="P:peptidoglycan catabolic process"/>
    <property type="evidence" value="ECO:0007669"/>
    <property type="project" value="TreeGrafter"/>
</dbReference>
<sequence length="299" mass="33802">MRNSHRSPKFILNVVAALIICFSVHLCYAQQSAAPADGTGQANEFELLIQRLVQDGFDQEKINALFDNKMVSFDPGGVSLFFIHSESSLNYDQFSSPKSIANAQKYMVVHRESLDRAQKQFSVDKTIITAILMVETRLGTYLGRRTAINTLSTMAALTDKTLAQRVWDDIPNNKKPARESFNQKVVRKSRWGYEELKALISYANREGIDPVTIKCSYAGAMGIPQFMPSNALTLARDGNKDGRVDLFDHDDAIFSVANYLKHHGWEAGLSRKRQHEVLFKYNHSNYYVDALLKISDKLK</sequence>
<feature type="chain" id="PRO_5013546031" evidence="1">
    <location>
        <begin position="30"/>
        <end position="299"/>
    </location>
</feature>
<feature type="domain" description="Transglycosylase SLT" evidence="2">
    <location>
        <begin position="46"/>
        <end position="269"/>
    </location>
</feature>
<dbReference type="InterPro" id="IPR031304">
    <property type="entry name" value="SLT_2"/>
</dbReference>
<evidence type="ECO:0000256" key="1">
    <source>
        <dbReference type="SAM" id="SignalP"/>
    </source>
</evidence>
<feature type="signal peptide" evidence="1">
    <location>
        <begin position="1"/>
        <end position="29"/>
    </location>
</feature>
<dbReference type="AlphaFoldDB" id="A0A2G6MQU9"/>
<accession>A0A2G6MQU9</accession>
<dbReference type="EMBL" id="PDTI01000046">
    <property type="protein sequence ID" value="PIE62395.1"/>
    <property type="molecule type" value="Genomic_DNA"/>
</dbReference>
<comment type="caution">
    <text evidence="3">The sequence shown here is derived from an EMBL/GenBank/DDBJ whole genome shotgun (WGS) entry which is preliminary data.</text>
</comment>
<dbReference type="Proteomes" id="UP000231203">
    <property type="component" value="Unassembled WGS sequence"/>
</dbReference>
<dbReference type="SUPFAM" id="SSF53955">
    <property type="entry name" value="Lysozyme-like"/>
    <property type="match status" value="1"/>
</dbReference>
<evidence type="ECO:0000313" key="3">
    <source>
        <dbReference type="EMBL" id="PIE62395.1"/>
    </source>
</evidence>
<dbReference type="InterPro" id="IPR043426">
    <property type="entry name" value="MltB-like"/>
</dbReference>
<reference evidence="3 4" key="1">
    <citation type="submission" date="2017-10" db="EMBL/GenBank/DDBJ databases">
        <title>Novel microbial diversity and functional potential in the marine mammal oral microbiome.</title>
        <authorList>
            <person name="Dudek N.K."/>
            <person name="Sun C.L."/>
            <person name="Burstein D."/>
            <person name="Kantor R.S."/>
            <person name="Aliaga Goltsman D.S."/>
            <person name="Bik E.M."/>
            <person name="Thomas B.C."/>
            <person name="Banfield J.F."/>
            <person name="Relman D.A."/>
        </authorList>
    </citation>
    <scope>NUCLEOTIDE SEQUENCE [LARGE SCALE GENOMIC DNA]</scope>
    <source>
        <strain evidence="3">DOLJORAL78_47_202</strain>
    </source>
</reference>
<gene>
    <name evidence="3" type="ORF">CSA25_05325</name>
</gene>
<protein>
    <submittedName>
        <fullName evidence="3">Protein MltB</fullName>
    </submittedName>
</protein>
<dbReference type="Pfam" id="PF13406">
    <property type="entry name" value="SLT_2"/>
    <property type="match status" value="1"/>
</dbReference>
<proteinExistence type="predicted"/>